<organism evidence="2 3">
    <name type="scientific">Pseudomonas guineae</name>
    <dbReference type="NCBI Taxonomy" id="425504"/>
    <lineage>
        <taxon>Bacteria</taxon>
        <taxon>Pseudomonadati</taxon>
        <taxon>Pseudomonadota</taxon>
        <taxon>Gammaproteobacteria</taxon>
        <taxon>Pseudomonadales</taxon>
        <taxon>Pseudomonadaceae</taxon>
        <taxon>Pseudomonas</taxon>
    </lineage>
</organism>
<dbReference type="AlphaFoldDB" id="A0A1I3HVI4"/>
<accession>A0A1I3HVI4</accession>
<reference evidence="3" key="1">
    <citation type="submission" date="2016-10" db="EMBL/GenBank/DDBJ databases">
        <authorList>
            <person name="Varghese N."/>
            <person name="Submissions S."/>
        </authorList>
    </citation>
    <scope>NUCLEOTIDE SEQUENCE [LARGE SCALE GENOMIC DNA]</scope>
    <source>
        <strain evidence="3">LMG 24016</strain>
    </source>
</reference>
<dbReference type="EMBL" id="FOQL01000002">
    <property type="protein sequence ID" value="SFI39756.1"/>
    <property type="molecule type" value="Genomic_DNA"/>
</dbReference>
<evidence type="ECO:0000256" key="1">
    <source>
        <dbReference type="SAM" id="MobiDB-lite"/>
    </source>
</evidence>
<name>A0A1I3HVI4_9PSED</name>
<evidence type="ECO:0000313" key="2">
    <source>
        <dbReference type="EMBL" id="SFI39756.1"/>
    </source>
</evidence>
<keyword evidence="3" id="KW-1185">Reference proteome</keyword>
<dbReference type="InterPro" id="IPR054635">
    <property type="entry name" value="PA1571-like"/>
</dbReference>
<feature type="compositionally biased region" description="Polar residues" evidence="1">
    <location>
        <begin position="1"/>
        <end position="14"/>
    </location>
</feature>
<sequence>MQSSQQNSPKTTPTPLGGSVIDETGREVPITEDMIQQACNALEKAQQPAAKHK</sequence>
<dbReference type="NCBIfam" id="NF045613">
    <property type="entry name" value="PA1571_fam"/>
    <property type="match status" value="1"/>
</dbReference>
<protein>
    <recommendedName>
        <fullName evidence="4">Multifunctional fatty acid oxidation complex subunit alpha</fullName>
    </recommendedName>
</protein>
<evidence type="ECO:0008006" key="4">
    <source>
        <dbReference type="Google" id="ProtNLM"/>
    </source>
</evidence>
<evidence type="ECO:0000313" key="3">
    <source>
        <dbReference type="Proteomes" id="UP000243606"/>
    </source>
</evidence>
<dbReference type="Proteomes" id="UP000243606">
    <property type="component" value="Unassembled WGS sequence"/>
</dbReference>
<feature type="region of interest" description="Disordered" evidence="1">
    <location>
        <begin position="1"/>
        <end position="26"/>
    </location>
</feature>
<proteinExistence type="predicted"/>
<gene>
    <name evidence="2" type="ORF">SAMN05216206_2123</name>
</gene>
<dbReference type="RefSeq" id="WP_167376748.1">
    <property type="nucleotide sequence ID" value="NZ_CAXBNE010000023.1"/>
</dbReference>